<reference evidence="9 10" key="1">
    <citation type="submission" date="2017-03" db="EMBL/GenBank/DDBJ databases">
        <title>Genome sequence of Clostridium hungatei DSM 14427.</title>
        <authorList>
            <person name="Poehlein A."/>
            <person name="Daniel R."/>
        </authorList>
    </citation>
    <scope>NUCLEOTIDE SEQUENCE [LARGE SCALE GENOMIC DNA]</scope>
    <source>
        <strain evidence="9 10">DSM 14427</strain>
    </source>
</reference>
<dbReference type="STRING" id="48256.CLHUN_19650"/>
<dbReference type="InterPro" id="IPR017900">
    <property type="entry name" value="4Fe4S_Fe_S_CS"/>
</dbReference>
<name>A0A1V4SKZ5_RUMHU</name>
<proteinExistence type="predicted"/>
<dbReference type="AlphaFoldDB" id="A0A1V4SKZ5"/>
<dbReference type="RefSeq" id="WP_080064398.1">
    <property type="nucleotide sequence ID" value="NZ_MZGX01000011.1"/>
</dbReference>
<dbReference type="PROSITE" id="PS00198">
    <property type="entry name" value="4FE4S_FER_1"/>
    <property type="match status" value="1"/>
</dbReference>
<evidence type="ECO:0000256" key="4">
    <source>
        <dbReference type="ARBA" id="ARBA00023004"/>
    </source>
</evidence>
<organism evidence="9 10">
    <name type="scientific">Ruminiclostridium hungatei</name>
    <name type="common">Clostridium hungatei</name>
    <dbReference type="NCBI Taxonomy" id="48256"/>
    <lineage>
        <taxon>Bacteria</taxon>
        <taxon>Bacillati</taxon>
        <taxon>Bacillota</taxon>
        <taxon>Clostridia</taxon>
        <taxon>Eubacteriales</taxon>
        <taxon>Oscillospiraceae</taxon>
        <taxon>Ruminiclostridium</taxon>
    </lineage>
</organism>
<evidence type="ECO:0000259" key="8">
    <source>
        <dbReference type="PROSITE" id="PS51379"/>
    </source>
</evidence>
<dbReference type="SUPFAM" id="SSF54862">
    <property type="entry name" value="4Fe-4S ferredoxins"/>
    <property type="match status" value="1"/>
</dbReference>
<evidence type="ECO:0000313" key="10">
    <source>
        <dbReference type="Proteomes" id="UP000191554"/>
    </source>
</evidence>
<keyword evidence="3 6" id="KW-0249">Electron transport</keyword>
<dbReference type="PROSITE" id="PS51379">
    <property type="entry name" value="4FE4S_FER_2"/>
    <property type="match status" value="1"/>
</dbReference>
<evidence type="ECO:0000256" key="7">
    <source>
        <dbReference type="SAM" id="MobiDB-lite"/>
    </source>
</evidence>
<dbReference type="Gene3D" id="3.30.70.20">
    <property type="match status" value="1"/>
</dbReference>
<dbReference type="InterPro" id="IPR017896">
    <property type="entry name" value="4Fe4S_Fe-S-bd"/>
</dbReference>
<dbReference type="InterPro" id="IPR051269">
    <property type="entry name" value="Fe-S_cluster_ET"/>
</dbReference>
<dbReference type="Proteomes" id="UP000191554">
    <property type="component" value="Unassembled WGS sequence"/>
</dbReference>
<dbReference type="PRINTS" id="PR00352">
    <property type="entry name" value="3FE4SFRDOXIN"/>
</dbReference>
<feature type="region of interest" description="Disordered" evidence="7">
    <location>
        <begin position="41"/>
        <end position="63"/>
    </location>
</feature>
<dbReference type="InterPro" id="IPR001080">
    <property type="entry name" value="3Fe4S_ferredoxin"/>
</dbReference>
<evidence type="ECO:0000256" key="2">
    <source>
        <dbReference type="ARBA" id="ARBA00022723"/>
    </source>
</evidence>
<accession>A0A1V4SKZ5</accession>
<keyword evidence="5 6" id="KW-0411">Iron-sulfur</keyword>
<dbReference type="OrthoDB" id="9803319at2"/>
<comment type="function">
    <text evidence="6">Ferredoxins are iron-sulfur proteins that transfer electrons in a wide variety of metabolic reactions.</text>
</comment>
<dbReference type="PANTHER" id="PTHR36923">
    <property type="entry name" value="FERREDOXIN"/>
    <property type="match status" value="1"/>
</dbReference>
<dbReference type="PANTHER" id="PTHR36923:SF3">
    <property type="entry name" value="FERREDOXIN"/>
    <property type="match status" value="1"/>
</dbReference>
<comment type="caution">
    <text evidence="9">The sequence shown here is derived from an EMBL/GenBank/DDBJ whole genome shotgun (WGS) entry which is preliminary data.</text>
</comment>
<gene>
    <name evidence="9" type="primary">fdx</name>
    <name evidence="9" type="ORF">CLHUN_19650</name>
</gene>
<dbReference type="GO" id="GO:0051536">
    <property type="term" value="F:iron-sulfur cluster binding"/>
    <property type="evidence" value="ECO:0007669"/>
    <property type="project" value="UniProtKB-KW"/>
</dbReference>
<evidence type="ECO:0000256" key="6">
    <source>
        <dbReference type="RuleBase" id="RU368020"/>
    </source>
</evidence>
<keyword evidence="4 6" id="KW-0408">Iron</keyword>
<dbReference type="GO" id="GO:0005506">
    <property type="term" value="F:iron ion binding"/>
    <property type="evidence" value="ECO:0007669"/>
    <property type="project" value="UniProtKB-UniRule"/>
</dbReference>
<evidence type="ECO:0000256" key="5">
    <source>
        <dbReference type="ARBA" id="ARBA00023014"/>
    </source>
</evidence>
<dbReference type="EMBL" id="MZGX01000011">
    <property type="protein sequence ID" value="OPX44166.1"/>
    <property type="molecule type" value="Genomic_DNA"/>
</dbReference>
<keyword evidence="1 6" id="KW-0813">Transport</keyword>
<evidence type="ECO:0000256" key="1">
    <source>
        <dbReference type="ARBA" id="ARBA00022448"/>
    </source>
</evidence>
<dbReference type="GO" id="GO:0009055">
    <property type="term" value="F:electron transfer activity"/>
    <property type="evidence" value="ECO:0007669"/>
    <property type="project" value="UniProtKB-UniRule"/>
</dbReference>
<protein>
    <recommendedName>
        <fullName evidence="6">Ferredoxin</fullName>
    </recommendedName>
</protein>
<feature type="domain" description="4Fe-4S ferredoxin-type" evidence="8">
    <location>
        <begin position="1"/>
        <end position="29"/>
    </location>
</feature>
<sequence length="63" mass="6824">MKASVDQDGCISCELCVSICPSVFSMNDDNKAEAIEDDIPEETEQDAEDARDGCPVSVINLEE</sequence>
<evidence type="ECO:0000313" key="9">
    <source>
        <dbReference type="EMBL" id="OPX44166.1"/>
    </source>
</evidence>
<keyword evidence="2 6" id="KW-0479">Metal-binding</keyword>
<keyword evidence="10" id="KW-1185">Reference proteome</keyword>
<dbReference type="Pfam" id="PF13370">
    <property type="entry name" value="Fer4_13"/>
    <property type="match status" value="1"/>
</dbReference>
<evidence type="ECO:0000256" key="3">
    <source>
        <dbReference type="ARBA" id="ARBA00022982"/>
    </source>
</evidence>